<feature type="compositionally biased region" description="Low complexity" evidence="10">
    <location>
        <begin position="445"/>
        <end position="465"/>
    </location>
</feature>
<evidence type="ECO:0000256" key="5">
    <source>
        <dbReference type="ARBA" id="ARBA00022989"/>
    </source>
</evidence>
<evidence type="ECO:0000256" key="9">
    <source>
        <dbReference type="ARBA" id="ARBA00023224"/>
    </source>
</evidence>
<evidence type="ECO:0000256" key="3">
    <source>
        <dbReference type="ARBA" id="ARBA00022507"/>
    </source>
</evidence>
<dbReference type="PANTHER" id="PTHR28097">
    <property type="entry name" value="PHEROMONE A FACTOR RECEPTOR"/>
    <property type="match status" value="1"/>
</dbReference>
<dbReference type="GO" id="GO:0005886">
    <property type="term" value="C:plasma membrane"/>
    <property type="evidence" value="ECO:0007669"/>
    <property type="project" value="TreeGrafter"/>
</dbReference>
<gene>
    <name evidence="12" type="ORF">HG537_0A02000</name>
</gene>
<reference evidence="12 13" key="1">
    <citation type="submission" date="2020-06" db="EMBL/GenBank/DDBJ databases">
        <title>The yeast mating-type switching endonuclease HO is a domesticated member of an unorthodox homing genetic element family.</title>
        <authorList>
            <person name="Coughlan A.Y."/>
            <person name="Lombardi L."/>
            <person name="Braun-Galleani S."/>
            <person name="Martos A.R."/>
            <person name="Galeote V."/>
            <person name="Bigey F."/>
            <person name="Dequin S."/>
            <person name="Byrne K.P."/>
            <person name="Wolfe K.H."/>
        </authorList>
    </citation>
    <scope>NUCLEOTIDE SEQUENCE [LARGE SCALE GENOMIC DNA]</scope>
    <source>
        <strain evidence="12 13">CBS2947</strain>
    </source>
</reference>
<evidence type="ECO:0000256" key="8">
    <source>
        <dbReference type="ARBA" id="ARBA00023170"/>
    </source>
</evidence>
<feature type="compositionally biased region" description="Polar residues" evidence="10">
    <location>
        <begin position="383"/>
        <end position="395"/>
    </location>
</feature>
<keyword evidence="13" id="KW-1185">Reference proteome</keyword>
<evidence type="ECO:0000313" key="13">
    <source>
        <dbReference type="Proteomes" id="UP000510647"/>
    </source>
</evidence>
<organism evidence="12 13">
    <name type="scientific">Torulaspora globosa</name>
    <dbReference type="NCBI Taxonomy" id="48254"/>
    <lineage>
        <taxon>Eukaryota</taxon>
        <taxon>Fungi</taxon>
        <taxon>Dikarya</taxon>
        <taxon>Ascomycota</taxon>
        <taxon>Saccharomycotina</taxon>
        <taxon>Saccharomycetes</taxon>
        <taxon>Saccharomycetales</taxon>
        <taxon>Saccharomycetaceae</taxon>
        <taxon>Torulaspora</taxon>
    </lineage>
</organism>
<name>A0A7H9HKX4_9SACH</name>
<dbReference type="GO" id="GO:0000750">
    <property type="term" value="P:pheromone-dependent signal transduction involved in conjugation with cellular fusion"/>
    <property type="evidence" value="ECO:0007669"/>
    <property type="project" value="TreeGrafter"/>
</dbReference>
<evidence type="ECO:0000256" key="6">
    <source>
        <dbReference type="ARBA" id="ARBA00023040"/>
    </source>
</evidence>
<proteinExistence type="inferred from homology"/>
<comment type="subcellular location">
    <subcellularLocation>
        <location evidence="1">Membrane</location>
        <topology evidence="1">Multi-pass membrane protein</topology>
    </subcellularLocation>
</comment>
<feature type="region of interest" description="Disordered" evidence="10">
    <location>
        <begin position="442"/>
        <end position="465"/>
    </location>
</feature>
<keyword evidence="8" id="KW-0675">Receptor</keyword>
<feature type="transmembrane region" description="Helical" evidence="11">
    <location>
        <begin position="7"/>
        <end position="24"/>
    </location>
</feature>
<keyword evidence="3" id="KW-0589">Pheromone response</keyword>
<evidence type="ECO:0000256" key="1">
    <source>
        <dbReference type="ARBA" id="ARBA00004141"/>
    </source>
</evidence>
<sequence length="465" mass="51966">MSIESNIIGLCTVGFVLLVPPLAWHSQNKNVPAVVLISWLLVMNLSYIVAACVWNGEDFASKWDGKGWCDVVVKLQVGANVGISCAVGNIVNNLHSVLKSDSVLPEAGSWRKIGRDLAVCLILPVVIMALSYLVQIYRFGVTRYYGCLNVLSPTWVSTVLYTMWSLVASTVAAVYASMVLYIFYRKRKDVKDILHCTNSKLNLTRFARLLIFCCLIILVMFPLSIYALVEDFKSFNGHYSYKETHSSAFWNVIPKIDAGGKLITVWIYVLMSYMVFFIFGLGADALHMYANFMRSIKLGFIVDGLGRLIEKGKDRKIAKLLGKISSSEYKEEFFSDSSVDKSDGNYQSDSPQSQAHFIVDYRTPYENNKKSRNKRGVRLGFEKTTNSNVEESTNGFNPFLSQKFSEEDSVSLDGLSQLSFGRTNSGSYDLEKNGGILMCQPRTCDSSSSSDDYKTDSYTTSPSSK</sequence>
<evidence type="ECO:0000313" key="12">
    <source>
        <dbReference type="EMBL" id="QLQ77953.1"/>
    </source>
</evidence>
<dbReference type="Pfam" id="PF02076">
    <property type="entry name" value="STE3"/>
    <property type="match status" value="1"/>
</dbReference>
<evidence type="ECO:0000256" key="4">
    <source>
        <dbReference type="ARBA" id="ARBA00022692"/>
    </source>
</evidence>
<dbReference type="PANTHER" id="PTHR28097:SF1">
    <property type="entry name" value="PHEROMONE A FACTOR RECEPTOR"/>
    <property type="match status" value="1"/>
</dbReference>
<keyword evidence="6" id="KW-0297">G-protein coupled receptor</keyword>
<evidence type="ECO:0000256" key="2">
    <source>
        <dbReference type="ARBA" id="ARBA00011085"/>
    </source>
</evidence>
<dbReference type="Proteomes" id="UP000510647">
    <property type="component" value="Chromosome 1"/>
</dbReference>
<dbReference type="OrthoDB" id="2874149at2759"/>
<comment type="similarity">
    <text evidence="2">Belongs to the G-protein coupled receptor 4 family.</text>
</comment>
<feature type="transmembrane region" description="Helical" evidence="11">
    <location>
        <begin position="36"/>
        <end position="56"/>
    </location>
</feature>
<feature type="region of interest" description="Disordered" evidence="10">
    <location>
        <begin position="367"/>
        <end position="395"/>
    </location>
</feature>
<dbReference type="InterPro" id="IPR001499">
    <property type="entry name" value="GPCR_STE3"/>
</dbReference>
<keyword evidence="5 11" id="KW-1133">Transmembrane helix</keyword>
<feature type="transmembrane region" description="Helical" evidence="11">
    <location>
        <begin position="117"/>
        <end position="139"/>
    </location>
</feature>
<keyword evidence="9" id="KW-0807">Transducer</keyword>
<keyword evidence="4 11" id="KW-0812">Transmembrane</keyword>
<dbReference type="AlphaFoldDB" id="A0A7H9HKX4"/>
<dbReference type="GO" id="GO:0004932">
    <property type="term" value="F:mating-type factor pheromone receptor activity"/>
    <property type="evidence" value="ECO:0007669"/>
    <property type="project" value="InterPro"/>
</dbReference>
<dbReference type="CDD" id="cd14966">
    <property type="entry name" value="7tmD_STE3"/>
    <property type="match status" value="1"/>
</dbReference>
<evidence type="ECO:0000256" key="7">
    <source>
        <dbReference type="ARBA" id="ARBA00023136"/>
    </source>
</evidence>
<evidence type="ECO:0000256" key="11">
    <source>
        <dbReference type="SAM" id="Phobius"/>
    </source>
</evidence>
<dbReference type="PRINTS" id="PR00899">
    <property type="entry name" value="GPCRSTE3"/>
</dbReference>
<evidence type="ECO:0008006" key="14">
    <source>
        <dbReference type="Google" id="ProtNLM"/>
    </source>
</evidence>
<feature type="transmembrane region" description="Helical" evidence="11">
    <location>
        <begin position="159"/>
        <end position="184"/>
    </location>
</feature>
<evidence type="ECO:0000256" key="10">
    <source>
        <dbReference type="SAM" id="MobiDB-lite"/>
    </source>
</evidence>
<feature type="transmembrane region" description="Helical" evidence="11">
    <location>
        <begin position="209"/>
        <end position="229"/>
    </location>
</feature>
<feature type="transmembrane region" description="Helical" evidence="11">
    <location>
        <begin position="265"/>
        <end position="286"/>
    </location>
</feature>
<protein>
    <recommendedName>
        <fullName evidence="14">STE3-domain-containing protein</fullName>
    </recommendedName>
</protein>
<accession>A0A7H9HKX4</accession>
<keyword evidence="7 11" id="KW-0472">Membrane</keyword>
<dbReference type="EMBL" id="CP059267">
    <property type="protein sequence ID" value="QLQ77953.1"/>
    <property type="molecule type" value="Genomic_DNA"/>
</dbReference>